<name>A0AA41QAA7_9ACTN</name>
<comment type="caution">
    <text evidence="1">The sequence shown here is derived from an EMBL/GenBank/DDBJ whole genome shotgun (WGS) entry which is preliminary data.</text>
</comment>
<dbReference type="GO" id="GO:0016042">
    <property type="term" value="P:lipid catabolic process"/>
    <property type="evidence" value="ECO:0007669"/>
    <property type="project" value="InterPro"/>
</dbReference>
<protein>
    <submittedName>
        <fullName evidence="1">Lipase family protein</fullName>
    </submittedName>
</protein>
<dbReference type="RefSeq" id="WP_235058398.1">
    <property type="nucleotide sequence ID" value="NZ_JAKFHA010000054.1"/>
</dbReference>
<dbReference type="EMBL" id="JAKFHA010000054">
    <property type="protein sequence ID" value="MCF2533631.1"/>
    <property type="molecule type" value="Genomic_DNA"/>
</dbReference>
<sequence length="327" mass="34049">MRLRRPTPPRRLGALGTALAAVAVGILAGPAGSAAAVGGPPLATAQATLDAALHCPASYPHTDKAPVLLVHGTGVDAVMNWEWNYAPALRGQGFDVCTVDLPGKATGDIQTAAEYVVNAIDRIQAAAGRKIDVIAHSQGNLEVRWALKFWPELQGDVDDFVSLGGPVHGTTQGNLFCVLPCAPAATQMSVGSNFLAALNSGDETPGSVSYTSIYTRDDVVVTPFWTAAMDGARNITVQDLCGVRAVTHVGLLYDSVTYELAVDALTHSGTADPGRLPWYRCLDDPYVPGVSAADLAYAAAVVDPSAAVALAAAPAVWNEPPLRPYAR</sequence>
<dbReference type="InterPro" id="IPR029058">
    <property type="entry name" value="AB_hydrolase_fold"/>
</dbReference>
<dbReference type="Proteomes" id="UP001165378">
    <property type="component" value="Unassembled WGS sequence"/>
</dbReference>
<dbReference type="InterPro" id="IPR053228">
    <property type="entry name" value="Stereospecific_Lipase"/>
</dbReference>
<dbReference type="Pfam" id="PF01674">
    <property type="entry name" value="Lipase_2"/>
    <property type="match status" value="1"/>
</dbReference>
<organism evidence="1 2">
    <name type="scientific">Yinghuangia soli</name>
    <dbReference type="NCBI Taxonomy" id="2908204"/>
    <lineage>
        <taxon>Bacteria</taxon>
        <taxon>Bacillati</taxon>
        <taxon>Actinomycetota</taxon>
        <taxon>Actinomycetes</taxon>
        <taxon>Kitasatosporales</taxon>
        <taxon>Streptomycetaceae</taxon>
        <taxon>Yinghuangia</taxon>
    </lineage>
</organism>
<accession>A0AA41QAA7</accession>
<dbReference type="GO" id="GO:0016787">
    <property type="term" value="F:hydrolase activity"/>
    <property type="evidence" value="ECO:0007669"/>
    <property type="project" value="InterPro"/>
</dbReference>
<dbReference type="Gene3D" id="3.40.50.1820">
    <property type="entry name" value="alpha/beta hydrolase"/>
    <property type="match status" value="1"/>
</dbReference>
<reference evidence="1" key="1">
    <citation type="submission" date="2022-01" db="EMBL/GenBank/DDBJ databases">
        <title>Genome-Based Taxonomic Classification of the Phylum Actinobacteria.</title>
        <authorList>
            <person name="Gao Y."/>
        </authorList>
    </citation>
    <scope>NUCLEOTIDE SEQUENCE</scope>
    <source>
        <strain evidence="1">KLBMP 8922</strain>
    </source>
</reference>
<proteinExistence type="predicted"/>
<dbReference type="PANTHER" id="PTHR37574">
    <property type="entry name" value="LIPASE B"/>
    <property type="match status" value="1"/>
</dbReference>
<evidence type="ECO:0000313" key="1">
    <source>
        <dbReference type="EMBL" id="MCF2533631.1"/>
    </source>
</evidence>
<dbReference type="InterPro" id="IPR002918">
    <property type="entry name" value="Lipase_EstA/Esterase_EstB"/>
</dbReference>
<evidence type="ECO:0000313" key="2">
    <source>
        <dbReference type="Proteomes" id="UP001165378"/>
    </source>
</evidence>
<dbReference type="PANTHER" id="PTHR37574:SF1">
    <property type="entry name" value="LIPASE B"/>
    <property type="match status" value="1"/>
</dbReference>
<dbReference type="SUPFAM" id="SSF53474">
    <property type="entry name" value="alpha/beta-Hydrolases"/>
    <property type="match status" value="1"/>
</dbReference>
<dbReference type="AlphaFoldDB" id="A0AA41QAA7"/>
<keyword evidence="2" id="KW-1185">Reference proteome</keyword>
<gene>
    <name evidence="1" type="ORF">LZ495_41325</name>
</gene>